<sequence>MSEPGLFKDGDVIRRVTQEGILLLGGGVASILQTSHPGVGQGVHDHSYTFDNPLLRLRGTMEWLTAVHFGTREEAERVSAFVGKMHDKVNGPGYDAQDPDLKVWVGATLFDVSARLYQALFGRLPEAELEEYYQQTRIYAQILGAPAELQPADLAEFRAYYRAKVKEFELTPASKEVARLVLYPKAPWYRRPALVAVRLASAGLMPEPLRSAYGWAWSPARERRFLVLINVLRLVYPRLPLSLRTAPREMFLTSLRHRLAKAERGRPRKKIRSADAA</sequence>
<dbReference type="InterPro" id="IPR018713">
    <property type="entry name" value="MPAB/Lcp_cat_dom"/>
</dbReference>
<dbReference type="GO" id="GO:0016491">
    <property type="term" value="F:oxidoreductase activity"/>
    <property type="evidence" value="ECO:0007669"/>
    <property type="project" value="InterPro"/>
</dbReference>
<evidence type="ECO:0000313" key="2">
    <source>
        <dbReference type="EMBL" id="ROO91083.1"/>
    </source>
</evidence>
<protein>
    <submittedName>
        <fullName evidence="2">Uncharacterized protein (DUF2236 family)</fullName>
    </submittedName>
</protein>
<keyword evidence="3" id="KW-1185">Reference proteome</keyword>
<name>A0A3N1DC30_9ACTN</name>
<feature type="domain" description="ER-bound oxygenase mpaB/mpaB'/Rubber oxygenase catalytic" evidence="1">
    <location>
        <begin position="14"/>
        <end position="233"/>
    </location>
</feature>
<dbReference type="AlphaFoldDB" id="A0A3N1DC30"/>
<dbReference type="Proteomes" id="UP000272400">
    <property type="component" value="Unassembled WGS sequence"/>
</dbReference>
<gene>
    <name evidence="2" type="ORF">EDD29_8830</name>
</gene>
<dbReference type="PANTHER" id="PTHR36151:SF3">
    <property type="entry name" value="ER-BOUND OXYGENASE MPAB_MPAB'_RUBBER OXYGENASE CATALYTIC DOMAIN-CONTAINING PROTEIN"/>
    <property type="match status" value="1"/>
</dbReference>
<proteinExistence type="predicted"/>
<dbReference type="PANTHER" id="PTHR36151">
    <property type="entry name" value="BLR2777 PROTEIN"/>
    <property type="match status" value="1"/>
</dbReference>
<comment type="caution">
    <text evidence="2">The sequence shown here is derived from an EMBL/GenBank/DDBJ whole genome shotgun (WGS) entry which is preliminary data.</text>
</comment>
<dbReference type="Pfam" id="PF09995">
    <property type="entry name" value="MPAB_Lcp_cat"/>
    <property type="match status" value="1"/>
</dbReference>
<reference evidence="2 3" key="1">
    <citation type="submission" date="2018-11" db="EMBL/GenBank/DDBJ databases">
        <title>Sequencing the genomes of 1000 actinobacteria strains.</title>
        <authorList>
            <person name="Klenk H.-P."/>
        </authorList>
    </citation>
    <scope>NUCLEOTIDE SEQUENCE [LARGE SCALE GENOMIC DNA]</scope>
    <source>
        <strain evidence="2 3">DSM 44254</strain>
    </source>
</reference>
<accession>A0A3N1DC30</accession>
<dbReference type="RefSeq" id="WP_123669947.1">
    <property type="nucleotide sequence ID" value="NZ_RJKE01000001.1"/>
</dbReference>
<evidence type="ECO:0000259" key="1">
    <source>
        <dbReference type="Pfam" id="PF09995"/>
    </source>
</evidence>
<evidence type="ECO:0000313" key="3">
    <source>
        <dbReference type="Proteomes" id="UP000272400"/>
    </source>
</evidence>
<dbReference type="OrthoDB" id="3422701at2"/>
<dbReference type="EMBL" id="RJKE01000001">
    <property type="protein sequence ID" value="ROO91083.1"/>
    <property type="molecule type" value="Genomic_DNA"/>
</dbReference>
<organism evidence="2 3">
    <name type="scientific">Actinocorallia herbida</name>
    <dbReference type="NCBI Taxonomy" id="58109"/>
    <lineage>
        <taxon>Bacteria</taxon>
        <taxon>Bacillati</taxon>
        <taxon>Actinomycetota</taxon>
        <taxon>Actinomycetes</taxon>
        <taxon>Streptosporangiales</taxon>
        <taxon>Thermomonosporaceae</taxon>
        <taxon>Actinocorallia</taxon>
    </lineage>
</organism>